<dbReference type="GO" id="GO:0001680">
    <property type="term" value="P:tRNA 3'-terminal CCA addition"/>
    <property type="evidence" value="ECO:0007669"/>
    <property type="project" value="UniProtKB-ARBA"/>
</dbReference>
<dbReference type="InterPro" id="IPR052191">
    <property type="entry name" value="tRNA_ntf/polyA_polymerase_I"/>
</dbReference>
<dbReference type="Gene3D" id="1.10.3090.10">
    <property type="entry name" value="cca-adding enzyme, domain 2"/>
    <property type="match status" value="1"/>
</dbReference>
<dbReference type="PANTHER" id="PTHR43051:SF1">
    <property type="entry name" value="POLYNUCLEOTIDE ADENYLYLTRANSFERASE FAMILY PROTEIN"/>
    <property type="match status" value="1"/>
</dbReference>
<keyword evidence="2 4" id="KW-0808">Transferase</keyword>
<keyword evidence="3" id="KW-0547">Nucleotide-binding</keyword>
<sequence>MTISSKTKHFISYYRISRLQTLLLNSQQRFNHTLVGDVEKNGYSRDSDLDSGTNTSLNSFHKDVYCDKSQWRVVDSRFYGVYGNHISIPSSTVLSILRNKGFKAYLVGGCVRDLLLGRIPKDYDVITSATLSEIKKTFKKKSRAVGRRFPICHVYIKGGMVEVSSFSTVAKDAHGMETVSGSNEPTGCGIDDFFRWQNCLRRDFTINSLFYDPSANKIYDYINGMRDLKSWKVQTVVPAHLSFKEDCARILRGLRIAARLGMSFSEETAAAINSLYLSILDLDKGRLMMEMDYMFSYGAAASSLSLLNKFKILDILHPFQATYLSNQAHDQTAQSSPMLIVS</sequence>
<dbReference type="EMBL" id="JABWDY010029401">
    <property type="protein sequence ID" value="KAF5186353.1"/>
    <property type="molecule type" value="Genomic_DNA"/>
</dbReference>
<dbReference type="GO" id="GO:0016779">
    <property type="term" value="F:nucleotidyltransferase activity"/>
    <property type="evidence" value="ECO:0007669"/>
    <property type="project" value="InterPro"/>
</dbReference>
<feature type="domain" description="Poly A polymerase head" evidence="5">
    <location>
        <begin position="104"/>
        <end position="233"/>
    </location>
</feature>
<comment type="caution">
    <text evidence="7">The sequence shown here is derived from an EMBL/GenBank/DDBJ whole genome shotgun (WGS) entry which is preliminary data.</text>
</comment>
<evidence type="ECO:0000256" key="2">
    <source>
        <dbReference type="ARBA" id="ARBA00022679"/>
    </source>
</evidence>
<name>A0A7J6VN79_THATH</name>
<dbReference type="Proteomes" id="UP000554482">
    <property type="component" value="Unassembled WGS sequence"/>
</dbReference>
<keyword evidence="4" id="KW-0694">RNA-binding</keyword>
<dbReference type="CDD" id="cd05398">
    <property type="entry name" value="NT_ClassII-CCAase"/>
    <property type="match status" value="1"/>
</dbReference>
<dbReference type="Gene3D" id="3.30.460.10">
    <property type="entry name" value="Beta Polymerase, domain 2"/>
    <property type="match status" value="1"/>
</dbReference>
<reference evidence="7 8" key="1">
    <citation type="submission" date="2020-06" db="EMBL/GenBank/DDBJ databases">
        <title>Transcriptomic and genomic resources for Thalictrum thalictroides and T. hernandezii: Facilitating candidate gene discovery in an emerging model plant lineage.</title>
        <authorList>
            <person name="Arias T."/>
            <person name="Riano-Pachon D.M."/>
            <person name="Di Stilio V.S."/>
        </authorList>
    </citation>
    <scope>NUCLEOTIDE SEQUENCE [LARGE SCALE GENOMIC DNA]</scope>
    <source>
        <strain evidence="8">cv. WT478/WT964</strain>
        <tissue evidence="7">Leaves</tissue>
    </source>
</reference>
<proteinExistence type="inferred from homology"/>
<evidence type="ECO:0000313" key="7">
    <source>
        <dbReference type="EMBL" id="KAF5186353.1"/>
    </source>
</evidence>
<dbReference type="Pfam" id="PF12627">
    <property type="entry name" value="PolyA_pol_RNAbd"/>
    <property type="match status" value="1"/>
</dbReference>
<gene>
    <name evidence="7" type="ORF">FRX31_024060</name>
</gene>
<feature type="domain" description="tRNA nucleotidyltransferase/poly(A) polymerase RNA and SrmB- binding" evidence="6">
    <location>
        <begin position="261"/>
        <end position="322"/>
    </location>
</feature>
<evidence type="ECO:0000259" key="5">
    <source>
        <dbReference type="Pfam" id="PF01743"/>
    </source>
</evidence>
<accession>A0A7J6VN79</accession>
<organism evidence="7 8">
    <name type="scientific">Thalictrum thalictroides</name>
    <name type="common">Rue-anemone</name>
    <name type="synonym">Anemone thalictroides</name>
    <dbReference type="NCBI Taxonomy" id="46969"/>
    <lineage>
        <taxon>Eukaryota</taxon>
        <taxon>Viridiplantae</taxon>
        <taxon>Streptophyta</taxon>
        <taxon>Embryophyta</taxon>
        <taxon>Tracheophyta</taxon>
        <taxon>Spermatophyta</taxon>
        <taxon>Magnoliopsida</taxon>
        <taxon>Ranunculales</taxon>
        <taxon>Ranunculaceae</taxon>
        <taxon>Thalictroideae</taxon>
        <taxon>Thalictrum</taxon>
    </lineage>
</organism>
<dbReference type="SUPFAM" id="SSF81891">
    <property type="entry name" value="Poly A polymerase C-terminal region-like"/>
    <property type="match status" value="1"/>
</dbReference>
<dbReference type="InterPro" id="IPR032828">
    <property type="entry name" value="PolyA_RNA-bd"/>
</dbReference>
<dbReference type="SUPFAM" id="SSF81301">
    <property type="entry name" value="Nucleotidyltransferase"/>
    <property type="match status" value="1"/>
</dbReference>
<dbReference type="GO" id="GO:0000166">
    <property type="term" value="F:nucleotide binding"/>
    <property type="evidence" value="ECO:0007669"/>
    <property type="project" value="UniProtKB-KW"/>
</dbReference>
<evidence type="ECO:0000313" key="8">
    <source>
        <dbReference type="Proteomes" id="UP000554482"/>
    </source>
</evidence>
<dbReference type="InterPro" id="IPR043519">
    <property type="entry name" value="NT_sf"/>
</dbReference>
<dbReference type="OrthoDB" id="445712at2759"/>
<protein>
    <submittedName>
        <fullName evidence="7">Poly(A) polymerase I-like</fullName>
    </submittedName>
</protein>
<evidence type="ECO:0000256" key="1">
    <source>
        <dbReference type="ARBA" id="ARBA00007265"/>
    </source>
</evidence>
<dbReference type="GO" id="GO:0003723">
    <property type="term" value="F:RNA binding"/>
    <property type="evidence" value="ECO:0007669"/>
    <property type="project" value="UniProtKB-KW"/>
</dbReference>
<evidence type="ECO:0000256" key="3">
    <source>
        <dbReference type="ARBA" id="ARBA00022741"/>
    </source>
</evidence>
<evidence type="ECO:0000256" key="4">
    <source>
        <dbReference type="RuleBase" id="RU003953"/>
    </source>
</evidence>
<dbReference type="InterPro" id="IPR002646">
    <property type="entry name" value="PolA_pol_head_dom"/>
</dbReference>
<dbReference type="PANTHER" id="PTHR43051">
    <property type="entry name" value="POLYNUCLEOTIDE ADENYLYLTRANSFERASE FAMILY PROTEIN"/>
    <property type="match status" value="1"/>
</dbReference>
<dbReference type="Pfam" id="PF01743">
    <property type="entry name" value="PolyA_pol"/>
    <property type="match status" value="1"/>
</dbReference>
<dbReference type="AlphaFoldDB" id="A0A7J6VN79"/>
<keyword evidence="8" id="KW-1185">Reference proteome</keyword>
<comment type="similarity">
    <text evidence="1 4">Belongs to the tRNA nucleotidyltransferase/poly(A) polymerase family.</text>
</comment>
<evidence type="ECO:0000259" key="6">
    <source>
        <dbReference type="Pfam" id="PF12627"/>
    </source>
</evidence>